<organism evidence="1 2">
    <name type="scientific">Cichlidogyrus casuarinus</name>
    <dbReference type="NCBI Taxonomy" id="1844966"/>
    <lineage>
        <taxon>Eukaryota</taxon>
        <taxon>Metazoa</taxon>
        <taxon>Spiralia</taxon>
        <taxon>Lophotrochozoa</taxon>
        <taxon>Platyhelminthes</taxon>
        <taxon>Monogenea</taxon>
        <taxon>Monopisthocotylea</taxon>
        <taxon>Dactylogyridea</taxon>
        <taxon>Ancyrocephalidae</taxon>
        <taxon>Cichlidogyrus</taxon>
    </lineage>
</organism>
<dbReference type="EMBL" id="JBJKFK010000086">
    <property type="protein sequence ID" value="KAL3319963.1"/>
    <property type="molecule type" value="Genomic_DNA"/>
</dbReference>
<proteinExistence type="predicted"/>
<gene>
    <name evidence="1" type="ORF">Ciccas_001346</name>
</gene>
<name>A0ABD2QKJ8_9PLAT</name>
<keyword evidence="2" id="KW-1185">Reference proteome</keyword>
<protein>
    <submittedName>
        <fullName evidence="1">Uncharacterized protein</fullName>
    </submittedName>
</protein>
<sequence length="192" mass="21848">MSNEVIFDSVFSELDGPRYGPQSFHDPIGHAIAKMDCTDPVFNLVQFKARAGKVTPTEYAEFRDDQAFIYLAFCIFEDFTARTSKSGRVLRENQRENMVEADAAISRSDHIEKIKSILLWREIRNRVVKALADSDGSESGEDPISTSKFSLSRAIHVYESLKPRMKALVDPFKCANEDNYIKLCARFKKPNI</sequence>
<comment type="caution">
    <text evidence="1">The sequence shown here is derived from an EMBL/GenBank/DDBJ whole genome shotgun (WGS) entry which is preliminary data.</text>
</comment>
<accession>A0ABD2QKJ8</accession>
<dbReference type="AlphaFoldDB" id="A0ABD2QKJ8"/>
<dbReference type="Proteomes" id="UP001626550">
    <property type="component" value="Unassembled WGS sequence"/>
</dbReference>
<reference evidence="1 2" key="1">
    <citation type="submission" date="2024-11" db="EMBL/GenBank/DDBJ databases">
        <title>Adaptive evolution of stress response genes in parasites aligns with host niche diversity.</title>
        <authorList>
            <person name="Hahn C."/>
            <person name="Resl P."/>
        </authorList>
    </citation>
    <scope>NUCLEOTIDE SEQUENCE [LARGE SCALE GENOMIC DNA]</scope>
    <source>
        <strain evidence="1">EGGRZ-B1_66</strain>
        <tissue evidence="1">Body</tissue>
    </source>
</reference>
<evidence type="ECO:0000313" key="2">
    <source>
        <dbReference type="Proteomes" id="UP001626550"/>
    </source>
</evidence>
<evidence type="ECO:0000313" key="1">
    <source>
        <dbReference type="EMBL" id="KAL3319963.1"/>
    </source>
</evidence>